<keyword evidence="1" id="KW-0812">Transmembrane</keyword>
<sequence>MLIFLFYIYGSCGEYITEINGADTDFCHILSPCSFSRVKKKIESKDIVFVKGNYIGEPDELDQIRDLFDTALSKGAIITSDNMTINGTKYKSNSLAFIIVQSTADSRINNFHFTGFSCSIACFRTVEKGVISNSYFTHNHVIGGIGLLSFGVGKCKLDECVLTENTVLNSSLITMFSTHLYLNLTIIERNLVKSTSRQALLFAINSVCEYTNTTIRYNSSPHAPLHQFEFRSCFGFWNCTFEFNKNPEIMLCDGTCEFNFTNTTISNNMGSFLTTSVRSVVSFNESLITHNFSGDRPLFYLPGCDFSIFHPCLFIENYGHSIIDTTGVRSKINIKNGVFKRNKALTYVIGLNDNSKIEINDSKFNDNMAQQGTIYSKKSTLIISNSSFWKNRDSAVRFFKGKAYLSNINFYNNFGNDNSSTINLHSAYLSVTNCRFKGISANGHIYATGNYKMKLFNLDFSGIKKYSLNNSLHASCIFCSFNTSKSQSKTKSKRLFLLFIVLLVILLLLVFNFFFKRKTNFFKLKQENIDENHQLNLFE</sequence>
<gene>
    <name evidence="2" type="ORF">M9Y10_025546</name>
</gene>
<proteinExistence type="predicted"/>
<keyword evidence="3" id="KW-1185">Reference proteome</keyword>
<comment type="caution">
    <text evidence="2">The sequence shown here is derived from an EMBL/GenBank/DDBJ whole genome shotgun (WGS) entry which is preliminary data.</text>
</comment>
<dbReference type="Proteomes" id="UP001470230">
    <property type="component" value="Unassembled WGS sequence"/>
</dbReference>
<accession>A0ABR2H9V7</accession>
<feature type="transmembrane region" description="Helical" evidence="1">
    <location>
        <begin position="495"/>
        <end position="515"/>
    </location>
</feature>
<evidence type="ECO:0000256" key="1">
    <source>
        <dbReference type="SAM" id="Phobius"/>
    </source>
</evidence>
<dbReference type="EMBL" id="JAPFFF010000037">
    <property type="protein sequence ID" value="KAK8842686.1"/>
    <property type="molecule type" value="Genomic_DNA"/>
</dbReference>
<dbReference type="InterPro" id="IPR011050">
    <property type="entry name" value="Pectin_lyase_fold/virulence"/>
</dbReference>
<evidence type="ECO:0000313" key="2">
    <source>
        <dbReference type="EMBL" id="KAK8842686.1"/>
    </source>
</evidence>
<protein>
    <recommendedName>
        <fullName evidence="4">Right handed beta helix domain-containing protein</fullName>
    </recommendedName>
</protein>
<reference evidence="2 3" key="1">
    <citation type="submission" date="2024-04" db="EMBL/GenBank/DDBJ databases">
        <title>Tritrichomonas musculus Genome.</title>
        <authorList>
            <person name="Alves-Ferreira E."/>
            <person name="Grigg M."/>
            <person name="Lorenzi H."/>
            <person name="Galac M."/>
        </authorList>
    </citation>
    <scope>NUCLEOTIDE SEQUENCE [LARGE SCALE GENOMIC DNA]</scope>
    <source>
        <strain evidence="2 3">EAF2021</strain>
    </source>
</reference>
<name>A0ABR2H9V7_9EUKA</name>
<evidence type="ECO:0000313" key="3">
    <source>
        <dbReference type="Proteomes" id="UP001470230"/>
    </source>
</evidence>
<organism evidence="2 3">
    <name type="scientific">Tritrichomonas musculus</name>
    <dbReference type="NCBI Taxonomy" id="1915356"/>
    <lineage>
        <taxon>Eukaryota</taxon>
        <taxon>Metamonada</taxon>
        <taxon>Parabasalia</taxon>
        <taxon>Tritrichomonadida</taxon>
        <taxon>Tritrichomonadidae</taxon>
        <taxon>Tritrichomonas</taxon>
    </lineage>
</organism>
<evidence type="ECO:0008006" key="4">
    <source>
        <dbReference type="Google" id="ProtNLM"/>
    </source>
</evidence>
<dbReference type="SUPFAM" id="SSF51126">
    <property type="entry name" value="Pectin lyase-like"/>
    <property type="match status" value="2"/>
</dbReference>
<keyword evidence="1" id="KW-1133">Transmembrane helix</keyword>
<keyword evidence="1" id="KW-0472">Membrane</keyword>